<proteinExistence type="predicted"/>
<sequence length="85" mass="10117">DGVSDVAIPVSWGTRWLSWLERDRENETKLACENTLRLELEQRDVEEKLNKLLDGYLEEVIDPEIYKQKKNELFEQKLKLQEKIA</sequence>
<organism evidence="1 2">
    <name type="scientific">Candidatus Woesebacteria bacterium CG_4_10_14_0_2_um_filter_44_9</name>
    <dbReference type="NCBI Taxonomy" id="1975055"/>
    <lineage>
        <taxon>Bacteria</taxon>
        <taxon>Candidatus Woeseibacteriota</taxon>
    </lineage>
</organism>
<dbReference type="EMBL" id="PFNN01000028">
    <property type="protein sequence ID" value="PIZ45728.1"/>
    <property type="molecule type" value="Genomic_DNA"/>
</dbReference>
<gene>
    <name evidence="1" type="ORF">COY30_01520</name>
</gene>
<feature type="non-terminal residue" evidence="1">
    <location>
        <position position="1"/>
    </location>
</feature>
<comment type="caution">
    <text evidence="1">The sequence shown here is derived from an EMBL/GenBank/DDBJ whole genome shotgun (WGS) entry which is preliminary data.</text>
</comment>
<accession>A0A2M7THI7</accession>
<evidence type="ECO:0000313" key="2">
    <source>
        <dbReference type="Proteomes" id="UP000231727"/>
    </source>
</evidence>
<feature type="non-terminal residue" evidence="1">
    <location>
        <position position="85"/>
    </location>
</feature>
<dbReference type="AlphaFoldDB" id="A0A2M7THI7"/>
<evidence type="ECO:0000313" key="1">
    <source>
        <dbReference type="EMBL" id="PIZ45728.1"/>
    </source>
</evidence>
<dbReference type="Proteomes" id="UP000231727">
    <property type="component" value="Unassembled WGS sequence"/>
</dbReference>
<reference evidence="2" key="1">
    <citation type="submission" date="2017-09" db="EMBL/GenBank/DDBJ databases">
        <title>Depth-based differentiation of microbial function through sediment-hosted aquifers and enrichment of novel symbionts in the deep terrestrial subsurface.</title>
        <authorList>
            <person name="Probst A.J."/>
            <person name="Ladd B."/>
            <person name="Jarett J.K."/>
            <person name="Geller-Mcgrath D.E."/>
            <person name="Sieber C.M.K."/>
            <person name="Emerson J.B."/>
            <person name="Anantharaman K."/>
            <person name="Thomas B.C."/>
            <person name="Malmstrom R."/>
            <person name="Stieglmeier M."/>
            <person name="Klingl A."/>
            <person name="Woyke T."/>
            <person name="Ryan C.M."/>
            <person name="Banfield J.F."/>
        </authorList>
    </citation>
    <scope>NUCLEOTIDE SEQUENCE [LARGE SCALE GENOMIC DNA]</scope>
</reference>
<protein>
    <submittedName>
        <fullName evidence="1">Uncharacterized protein</fullName>
    </submittedName>
</protein>
<name>A0A2M7THI7_9BACT</name>